<dbReference type="InterPro" id="IPR006311">
    <property type="entry name" value="TAT_signal"/>
</dbReference>
<dbReference type="InterPro" id="IPR007210">
    <property type="entry name" value="ABC_Gly_betaine_transp_sub-bd"/>
</dbReference>
<reference evidence="3 4" key="1">
    <citation type="submission" date="2019-01" db="EMBL/GenBank/DDBJ databases">
        <title>Lactibacter flavus gen. nov., sp. nov., a novel bacterium of the family Propionibacteriaceae isolated from raw milk and dairy products.</title>
        <authorList>
            <person name="Huptas C."/>
            <person name="Wenning M."/>
            <person name="Breitenwieser F."/>
            <person name="Doll E."/>
            <person name="Von Neubeck M."/>
            <person name="Busse H.-J."/>
            <person name="Scherer S."/>
        </authorList>
    </citation>
    <scope>NUCLEOTIDE SEQUENCE [LARGE SCALE GENOMIC DNA]</scope>
    <source>
        <strain evidence="3 4">KCTC 33808</strain>
    </source>
</reference>
<dbReference type="Gene3D" id="3.40.190.120">
    <property type="entry name" value="Osmoprotection protein (prox), domain 2"/>
    <property type="match status" value="1"/>
</dbReference>
<proteinExistence type="predicted"/>
<dbReference type="Proteomes" id="UP000292373">
    <property type="component" value="Unassembled WGS sequence"/>
</dbReference>
<keyword evidence="4" id="KW-1185">Reference proteome</keyword>
<evidence type="ECO:0000256" key="1">
    <source>
        <dbReference type="SAM" id="SignalP"/>
    </source>
</evidence>
<feature type="chain" id="PRO_5038852354" evidence="1">
    <location>
        <begin position="25"/>
        <end position="317"/>
    </location>
</feature>
<dbReference type="CDD" id="cd13606">
    <property type="entry name" value="PBP2_ProX_like"/>
    <property type="match status" value="1"/>
</dbReference>
<dbReference type="Pfam" id="PF04069">
    <property type="entry name" value="OpuAC"/>
    <property type="match status" value="1"/>
</dbReference>
<evidence type="ECO:0000259" key="2">
    <source>
        <dbReference type="Pfam" id="PF04069"/>
    </source>
</evidence>
<evidence type="ECO:0000313" key="4">
    <source>
        <dbReference type="Proteomes" id="UP000292373"/>
    </source>
</evidence>
<keyword evidence="1" id="KW-0732">Signal</keyword>
<gene>
    <name evidence="3" type="ORF">ET989_04130</name>
</gene>
<dbReference type="SUPFAM" id="SSF53850">
    <property type="entry name" value="Periplasmic binding protein-like II"/>
    <property type="match status" value="1"/>
</dbReference>
<dbReference type="RefSeq" id="WP_131167298.1">
    <property type="nucleotide sequence ID" value="NZ_CANLBI010000004.1"/>
</dbReference>
<protein>
    <submittedName>
        <fullName evidence="3">ABC transporter substrate-binding protein</fullName>
    </submittedName>
</protein>
<dbReference type="AlphaFoldDB" id="A0A4Q9KF14"/>
<dbReference type="PROSITE" id="PS51318">
    <property type="entry name" value="TAT"/>
    <property type="match status" value="1"/>
</dbReference>
<evidence type="ECO:0000313" key="3">
    <source>
        <dbReference type="EMBL" id="TBT86513.1"/>
    </source>
</evidence>
<comment type="caution">
    <text evidence="3">The sequence shown here is derived from an EMBL/GenBank/DDBJ whole genome shotgun (WGS) entry which is preliminary data.</text>
</comment>
<organism evidence="3 4">
    <name type="scientific">Propioniciclava sinopodophylli</name>
    <dbReference type="NCBI Taxonomy" id="1837344"/>
    <lineage>
        <taxon>Bacteria</taxon>
        <taxon>Bacillati</taxon>
        <taxon>Actinomycetota</taxon>
        <taxon>Actinomycetes</taxon>
        <taxon>Propionibacteriales</taxon>
        <taxon>Propionibacteriaceae</taxon>
        <taxon>Propioniciclava</taxon>
    </lineage>
</organism>
<dbReference type="Gene3D" id="3.40.190.10">
    <property type="entry name" value="Periplasmic binding protein-like II"/>
    <property type="match status" value="1"/>
</dbReference>
<dbReference type="GO" id="GO:0022857">
    <property type="term" value="F:transmembrane transporter activity"/>
    <property type="evidence" value="ECO:0007669"/>
    <property type="project" value="InterPro"/>
</dbReference>
<dbReference type="EMBL" id="SDMQ01000003">
    <property type="protein sequence ID" value="TBT86513.1"/>
    <property type="molecule type" value="Genomic_DNA"/>
</dbReference>
<dbReference type="OrthoDB" id="9781705at2"/>
<dbReference type="GO" id="GO:0043190">
    <property type="term" value="C:ATP-binding cassette (ABC) transporter complex"/>
    <property type="evidence" value="ECO:0007669"/>
    <property type="project" value="InterPro"/>
</dbReference>
<feature type="domain" description="ABC-type glycine betaine transport system substrate-binding" evidence="2">
    <location>
        <begin position="54"/>
        <end position="312"/>
    </location>
</feature>
<feature type="signal peptide" evidence="1">
    <location>
        <begin position="1"/>
        <end position="24"/>
    </location>
</feature>
<name>A0A4Q9KF14_9ACTN</name>
<accession>A0A4Q9KF14</accession>
<dbReference type="PROSITE" id="PS51257">
    <property type="entry name" value="PROKAR_LIPOPROTEIN"/>
    <property type="match status" value="1"/>
</dbReference>
<sequence length="317" mass="32813">MTAISRRRLAALAALAGAGTLAGCARTNPLDAPSPAATTPGTMSGPGTPDAKVTLVVGSQQYYSNEIIAELYAQALENAGYDVERQFQIGQREVYLPEIEAAEVDVLPEYAGNLLQYYDKTATATDAAGMTQALAAALPDGLRVLAPAEASDQDSYTVTKAFADEHGLTSIGDLAKAPQPVKLAANAEFATRPYGPEGAKATYGVDIELVPVEDSGGPLTARALKDGTVQVADLYTADPTIAKEGFVILEDPEGLILPQNVVPLVSSKVDGAAAAAIEAVNAKLTVAELQALNARSIDEQARSADIATDWLSAQGLA</sequence>